<feature type="domain" description="Gcp-like" evidence="4">
    <location>
        <begin position="33"/>
        <end position="139"/>
    </location>
</feature>
<proteinExistence type="inferred from homology"/>
<dbReference type="Pfam" id="PF00814">
    <property type="entry name" value="TsaD"/>
    <property type="match status" value="1"/>
</dbReference>
<evidence type="ECO:0000259" key="4">
    <source>
        <dbReference type="Pfam" id="PF00814"/>
    </source>
</evidence>
<dbReference type="PANTHER" id="PTHR11735">
    <property type="entry name" value="TRNA N6-ADENOSINE THREONYLCARBAMOYLTRANSFERASE"/>
    <property type="match status" value="1"/>
</dbReference>
<keyword evidence="6" id="KW-1185">Reference proteome</keyword>
<evidence type="ECO:0000313" key="5">
    <source>
        <dbReference type="EMBL" id="GAA3949877.1"/>
    </source>
</evidence>
<dbReference type="EMBL" id="BAABBO010000001">
    <property type="protein sequence ID" value="GAA3949877.1"/>
    <property type="molecule type" value="Genomic_DNA"/>
</dbReference>
<comment type="similarity">
    <text evidence="1">Belongs to the KAE1 / TsaD family. TsaB subfamily.</text>
</comment>
<dbReference type="InterPro" id="IPR043129">
    <property type="entry name" value="ATPase_NBD"/>
</dbReference>
<gene>
    <name evidence="5" type="primary">tsaB</name>
    <name evidence="5" type="ORF">GCM10022278_06240</name>
</gene>
<evidence type="ECO:0000256" key="1">
    <source>
        <dbReference type="ARBA" id="ARBA00010493"/>
    </source>
</evidence>
<evidence type="ECO:0000256" key="3">
    <source>
        <dbReference type="ARBA" id="ARBA00032446"/>
    </source>
</evidence>
<dbReference type="SUPFAM" id="SSF53067">
    <property type="entry name" value="Actin-like ATPase domain"/>
    <property type="match status" value="1"/>
</dbReference>
<dbReference type="RefSeq" id="WP_344803169.1">
    <property type="nucleotide sequence ID" value="NZ_BAABBO010000001.1"/>
</dbReference>
<evidence type="ECO:0000256" key="2">
    <source>
        <dbReference type="ARBA" id="ARBA00019012"/>
    </source>
</evidence>
<reference evidence="6" key="1">
    <citation type="journal article" date="2019" name="Int. J. Syst. Evol. Microbiol.">
        <title>The Global Catalogue of Microorganisms (GCM) 10K type strain sequencing project: providing services to taxonomists for standard genome sequencing and annotation.</title>
        <authorList>
            <consortium name="The Broad Institute Genomics Platform"/>
            <consortium name="The Broad Institute Genome Sequencing Center for Infectious Disease"/>
            <person name="Wu L."/>
            <person name="Ma J."/>
        </authorList>
    </citation>
    <scope>NUCLEOTIDE SEQUENCE [LARGE SCALE GENOMIC DNA]</scope>
    <source>
        <strain evidence="6">JCM 17555</strain>
    </source>
</reference>
<dbReference type="Proteomes" id="UP001501337">
    <property type="component" value="Unassembled WGS sequence"/>
</dbReference>
<accession>A0ABP7NLP2</accession>
<comment type="caution">
    <text evidence="5">The sequence shown here is derived from an EMBL/GenBank/DDBJ whole genome shotgun (WGS) entry which is preliminary data.</text>
</comment>
<name>A0ABP7NLP2_9GAMM</name>
<dbReference type="NCBIfam" id="TIGR03725">
    <property type="entry name" value="T6A_YeaZ"/>
    <property type="match status" value="1"/>
</dbReference>
<sequence>MQTDQPTILAFESSAERCEVALIHEGRLSSLSETAARAHARRLLPMADELIRAAGLGSVSEVDVLAFDAGPGGFTGLRIAAALVQGLAYVGGQPVSAVSSLMGFAWQLTATERLSSGDRFACVIDARMSEVYWQIFEVAEASSAGLPFHPICDAQLSTSEVCLARCRTERVSILSGDYFSSSSQPEGFDVVADQLHAASIALLAQHLPGQASSDLPKAAIPTYLRGASAWKKTTHKAGATD</sequence>
<dbReference type="Gene3D" id="3.30.420.40">
    <property type="match status" value="2"/>
</dbReference>
<organism evidence="5 6">
    <name type="scientific">Allohahella marinimesophila</name>
    <dbReference type="NCBI Taxonomy" id="1054972"/>
    <lineage>
        <taxon>Bacteria</taxon>
        <taxon>Pseudomonadati</taxon>
        <taxon>Pseudomonadota</taxon>
        <taxon>Gammaproteobacteria</taxon>
        <taxon>Oceanospirillales</taxon>
        <taxon>Hahellaceae</taxon>
        <taxon>Allohahella</taxon>
    </lineage>
</organism>
<evidence type="ECO:0000313" key="6">
    <source>
        <dbReference type="Proteomes" id="UP001501337"/>
    </source>
</evidence>
<dbReference type="PANTHER" id="PTHR11735:SF11">
    <property type="entry name" value="TRNA THREONYLCARBAMOYLADENOSINE BIOSYNTHESIS PROTEIN TSAB"/>
    <property type="match status" value="1"/>
</dbReference>
<dbReference type="InterPro" id="IPR022496">
    <property type="entry name" value="T6A_TsaB"/>
</dbReference>
<protein>
    <recommendedName>
        <fullName evidence="2">tRNA threonylcarbamoyladenosine biosynthesis protein TsaB</fullName>
    </recommendedName>
    <alternativeName>
        <fullName evidence="3">t(6)A37 threonylcarbamoyladenosine biosynthesis protein TsaB</fullName>
    </alternativeName>
</protein>
<dbReference type="InterPro" id="IPR000905">
    <property type="entry name" value="Gcp-like_dom"/>
</dbReference>